<accession>A0A918XAG1</accession>
<dbReference type="Pfam" id="PF13561">
    <property type="entry name" value="adh_short_C2"/>
    <property type="match status" value="1"/>
</dbReference>
<feature type="domain" description="Ketoreductase" evidence="4">
    <location>
        <begin position="29"/>
        <end position="219"/>
    </location>
</feature>
<dbReference type="RefSeq" id="WP_189828562.1">
    <property type="nucleotide sequence ID" value="NZ_BMVC01000034.1"/>
</dbReference>
<dbReference type="SUPFAM" id="SSF51735">
    <property type="entry name" value="NAD(P)-binding Rossmann-fold domains"/>
    <property type="match status" value="1"/>
</dbReference>
<proteinExistence type="inferred from homology"/>
<evidence type="ECO:0000256" key="3">
    <source>
        <dbReference type="SAM" id="MobiDB-lite"/>
    </source>
</evidence>
<sequence length="276" mass="28733">MTHQPRPEASTAATARRSTAAVPRPLAGKTALVVGGTSGMGATTARALAEAGATVTVAGRRLHTGRDVADRITASGGTAHALTVDVTDEISVRHMFDQLDTLYEHLDIAVNCAGTIGSGPTPLHRIGEPAWDTLIGTNLTGCWRVLSHEARRMLRRRSGSIVNFSSVLGLTDGGAYPGMAAYAAAKHGIVGLTKAAAAEYGPRGLRVNAVCPSFVRSDMLDSLVTADQAEQVARSYPLRRIGEPEEIAATVVFLASDAAAYLTGQAIAVDGGYTVR</sequence>
<dbReference type="AlphaFoldDB" id="A0A918XAG1"/>
<keyword evidence="2" id="KW-0560">Oxidoreductase</keyword>
<protein>
    <submittedName>
        <fullName evidence="5">Short-chain dehydrogenase</fullName>
    </submittedName>
</protein>
<evidence type="ECO:0000256" key="2">
    <source>
        <dbReference type="ARBA" id="ARBA00023002"/>
    </source>
</evidence>
<dbReference type="EMBL" id="BMVC01000034">
    <property type="protein sequence ID" value="GHD19346.1"/>
    <property type="molecule type" value="Genomic_DNA"/>
</dbReference>
<evidence type="ECO:0000259" key="4">
    <source>
        <dbReference type="SMART" id="SM00822"/>
    </source>
</evidence>
<dbReference type="PRINTS" id="PR00081">
    <property type="entry name" value="GDHRDH"/>
</dbReference>
<dbReference type="InterPro" id="IPR036291">
    <property type="entry name" value="NAD(P)-bd_dom_sf"/>
</dbReference>
<dbReference type="PANTHER" id="PTHR24321:SF11">
    <property type="entry name" value="BLR0893 PROTEIN"/>
    <property type="match status" value="1"/>
</dbReference>
<dbReference type="InterPro" id="IPR057326">
    <property type="entry name" value="KR_dom"/>
</dbReference>
<evidence type="ECO:0000256" key="1">
    <source>
        <dbReference type="ARBA" id="ARBA00006484"/>
    </source>
</evidence>
<dbReference type="PANTHER" id="PTHR24321">
    <property type="entry name" value="DEHYDROGENASES, SHORT CHAIN"/>
    <property type="match status" value="1"/>
</dbReference>
<feature type="compositionally biased region" description="Low complexity" evidence="3">
    <location>
        <begin position="9"/>
        <end position="21"/>
    </location>
</feature>
<dbReference type="PRINTS" id="PR00080">
    <property type="entry name" value="SDRFAMILY"/>
</dbReference>
<dbReference type="FunFam" id="3.40.50.720:FF:000084">
    <property type="entry name" value="Short-chain dehydrogenase reductase"/>
    <property type="match status" value="1"/>
</dbReference>
<dbReference type="SMART" id="SM00822">
    <property type="entry name" value="PKS_KR"/>
    <property type="match status" value="1"/>
</dbReference>
<dbReference type="Proteomes" id="UP000638353">
    <property type="component" value="Unassembled WGS sequence"/>
</dbReference>
<comment type="caution">
    <text evidence="5">The sequence shown here is derived from an EMBL/GenBank/DDBJ whole genome shotgun (WGS) entry which is preliminary data.</text>
</comment>
<comment type="similarity">
    <text evidence="1">Belongs to the short-chain dehydrogenases/reductases (SDR) family.</text>
</comment>
<reference evidence="5" key="1">
    <citation type="journal article" date="2014" name="Int. J. Syst. Evol. Microbiol.">
        <title>Complete genome sequence of Corynebacterium casei LMG S-19264T (=DSM 44701T), isolated from a smear-ripened cheese.</title>
        <authorList>
            <consortium name="US DOE Joint Genome Institute (JGI-PGF)"/>
            <person name="Walter F."/>
            <person name="Albersmeier A."/>
            <person name="Kalinowski J."/>
            <person name="Ruckert C."/>
        </authorList>
    </citation>
    <scope>NUCLEOTIDE SEQUENCE</scope>
    <source>
        <strain evidence="5">JCM 4637</strain>
    </source>
</reference>
<reference evidence="5" key="2">
    <citation type="submission" date="2020-09" db="EMBL/GenBank/DDBJ databases">
        <authorList>
            <person name="Sun Q."/>
            <person name="Ohkuma M."/>
        </authorList>
    </citation>
    <scope>NUCLEOTIDE SEQUENCE</scope>
    <source>
        <strain evidence="5">JCM 4637</strain>
    </source>
</reference>
<feature type="region of interest" description="Disordered" evidence="3">
    <location>
        <begin position="1"/>
        <end position="24"/>
    </location>
</feature>
<organism evidence="5 6">
    <name type="scientific">Streptomyces finlayi</name>
    <dbReference type="NCBI Taxonomy" id="67296"/>
    <lineage>
        <taxon>Bacteria</taxon>
        <taxon>Bacillati</taxon>
        <taxon>Actinomycetota</taxon>
        <taxon>Actinomycetes</taxon>
        <taxon>Kitasatosporales</taxon>
        <taxon>Streptomycetaceae</taxon>
        <taxon>Streptomyces</taxon>
    </lineage>
</organism>
<evidence type="ECO:0000313" key="5">
    <source>
        <dbReference type="EMBL" id="GHD19346.1"/>
    </source>
</evidence>
<gene>
    <name evidence="5" type="primary">fabG</name>
    <name evidence="5" type="ORF">GCM10010334_82900</name>
</gene>
<dbReference type="GO" id="GO:0016491">
    <property type="term" value="F:oxidoreductase activity"/>
    <property type="evidence" value="ECO:0007669"/>
    <property type="project" value="UniProtKB-KW"/>
</dbReference>
<evidence type="ECO:0000313" key="6">
    <source>
        <dbReference type="Proteomes" id="UP000638353"/>
    </source>
</evidence>
<name>A0A918XAG1_9ACTN</name>
<dbReference type="InterPro" id="IPR002347">
    <property type="entry name" value="SDR_fam"/>
</dbReference>
<dbReference type="Gene3D" id="3.40.50.720">
    <property type="entry name" value="NAD(P)-binding Rossmann-like Domain"/>
    <property type="match status" value="1"/>
</dbReference>